<evidence type="ECO:0000313" key="3">
    <source>
        <dbReference type="Proteomes" id="UP001597119"/>
    </source>
</evidence>
<dbReference type="RefSeq" id="WP_247376313.1">
    <property type="nucleotide sequence ID" value="NZ_JALLGV010000002.1"/>
</dbReference>
<accession>A0ABD6C7F5</accession>
<evidence type="ECO:0000256" key="1">
    <source>
        <dbReference type="SAM" id="MobiDB-lite"/>
    </source>
</evidence>
<protein>
    <submittedName>
        <fullName evidence="2">Uncharacterized protein</fullName>
    </submittedName>
</protein>
<keyword evidence="3" id="KW-1185">Reference proteome</keyword>
<proteinExistence type="predicted"/>
<evidence type="ECO:0000313" key="2">
    <source>
        <dbReference type="EMBL" id="MFD1586226.1"/>
    </source>
</evidence>
<reference evidence="2 3" key="1">
    <citation type="journal article" date="2019" name="Int. J. Syst. Evol. Microbiol.">
        <title>The Global Catalogue of Microorganisms (GCM) 10K type strain sequencing project: providing services to taxonomists for standard genome sequencing and annotation.</title>
        <authorList>
            <consortium name="The Broad Institute Genomics Platform"/>
            <consortium name="The Broad Institute Genome Sequencing Center for Infectious Disease"/>
            <person name="Wu L."/>
            <person name="Ma J."/>
        </authorList>
    </citation>
    <scope>NUCLEOTIDE SEQUENCE [LARGE SCALE GENOMIC DNA]</scope>
    <source>
        <strain evidence="2 3">CGMCC 1.12125</strain>
    </source>
</reference>
<feature type="compositionally biased region" description="Basic and acidic residues" evidence="1">
    <location>
        <begin position="61"/>
        <end position="71"/>
    </location>
</feature>
<dbReference type="PROSITE" id="PS51257">
    <property type="entry name" value="PROKAR_LIPOPROTEIN"/>
    <property type="match status" value="1"/>
</dbReference>
<dbReference type="EMBL" id="JBHUDJ010000002">
    <property type="protein sequence ID" value="MFD1586226.1"/>
    <property type="molecule type" value="Genomic_DNA"/>
</dbReference>
<feature type="region of interest" description="Disordered" evidence="1">
    <location>
        <begin position="1"/>
        <end position="82"/>
    </location>
</feature>
<name>A0ABD6C7F5_9EURY</name>
<comment type="caution">
    <text evidence="2">The sequence shown here is derived from an EMBL/GenBank/DDBJ whole genome shotgun (WGS) entry which is preliminary data.</text>
</comment>
<sequence length="380" mass="40533">MRRRTFLATTGALFSAGCSEIIPPPQTTVRSDAAGPNETTGPDGTGSETVPTDGSETTAPDDGRTSDHPTETETDTPTQGDREVAQAITTARSRLTDAHAAYLAFADATDPTLVDVTAATQVSVSDVTRHASKARQALEEAPNTTSPAQQTTVDRLSGVADFLATGIRYQSSANAAYSKFTFVLDRLYAEAFAVLPGEIGRLRTNRDTANEFRNTLQSETDRDDVQSFDAISATIYDEKVAQLDREMTGFETLADAISAISDGLEAFTDANGEFTDDSYGDAAEQYVTASERLGTATETLETLDAPTAVESAVTELTGVADAVASGAADLEAASRAGDEFEWETRDERFDDAISALQTSQVAVDRLDSVTEIIEYHERTN</sequence>
<feature type="compositionally biased region" description="Polar residues" evidence="1">
    <location>
        <begin position="37"/>
        <end position="58"/>
    </location>
</feature>
<gene>
    <name evidence="2" type="ORF">ACFR9U_04475</name>
</gene>
<organism evidence="2 3">
    <name type="scientific">Halorientalis brevis</name>
    <dbReference type="NCBI Taxonomy" id="1126241"/>
    <lineage>
        <taxon>Archaea</taxon>
        <taxon>Methanobacteriati</taxon>
        <taxon>Methanobacteriota</taxon>
        <taxon>Stenosarchaea group</taxon>
        <taxon>Halobacteria</taxon>
        <taxon>Halobacteriales</taxon>
        <taxon>Haloarculaceae</taxon>
        <taxon>Halorientalis</taxon>
    </lineage>
</organism>
<dbReference type="AlphaFoldDB" id="A0ABD6C7F5"/>
<dbReference type="Proteomes" id="UP001597119">
    <property type="component" value="Unassembled WGS sequence"/>
</dbReference>